<dbReference type="RefSeq" id="WP_378063517.1">
    <property type="nucleotide sequence ID" value="NZ_JBHSXS010000014.1"/>
</dbReference>
<feature type="transmembrane region" description="Helical" evidence="2">
    <location>
        <begin position="12"/>
        <end position="31"/>
    </location>
</feature>
<proteinExistence type="predicted"/>
<dbReference type="EMBL" id="JBHSXS010000014">
    <property type="protein sequence ID" value="MFC6882666.1"/>
    <property type="molecule type" value="Genomic_DNA"/>
</dbReference>
<evidence type="ECO:0000259" key="4">
    <source>
        <dbReference type="Pfam" id="PF11887"/>
    </source>
</evidence>
<feature type="domain" description="Mce/MlaD" evidence="3">
    <location>
        <begin position="41"/>
        <end position="116"/>
    </location>
</feature>
<accession>A0ABW2CPU4</accession>
<dbReference type="InterPro" id="IPR024516">
    <property type="entry name" value="Mce_C"/>
</dbReference>
<dbReference type="Pfam" id="PF11887">
    <property type="entry name" value="Mce4_CUP1"/>
    <property type="match status" value="1"/>
</dbReference>
<gene>
    <name evidence="5" type="ORF">ACFQKB_23120</name>
</gene>
<evidence type="ECO:0000313" key="5">
    <source>
        <dbReference type="EMBL" id="MFC6882666.1"/>
    </source>
</evidence>
<keyword evidence="6" id="KW-1185">Reference proteome</keyword>
<dbReference type="PANTHER" id="PTHR33371">
    <property type="entry name" value="INTERMEMBRANE PHOSPHOLIPID TRANSPORT SYSTEM BINDING PROTEIN MLAD-RELATED"/>
    <property type="match status" value="1"/>
</dbReference>
<organism evidence="5 6">
    <name type="scientific">Actinomadura yumaensis</name>
    <dbReference type="NCBI Taxonomy" id="111807"/>
    <lineage>
        <taxon>Bacteria</taxon>
        <taxon>Bacillati</taxon>
        <taxon>Actinomycetota</taxon>
        <taxon>Actinomycetes</taxon>
        <taxon>Streptosporangiales</taxon>
        <taxon>Thermomonosporaceae</taxon>
        <taxon>Actinomadura</taxon>
    </lineage>
</organism>
<evidence type="ECO:0000256" key="2">
    <source>
        <dbReference type="SAM" id="Phobius"/>
    </source>
</evidence>
<dbReference type="InterPro" id="IPR052336">
    <property type="entry name" value="MlaD_Phospholipid_Transporter"/>
</dbReference>
<dbReference type="InterPro" id="IPR005693">
    <property type="entry name" value="Mce"/>
</dbReference>
<dbReference type="NCBIfam" id="TIGR00996">
    <property type="entry name" value="Mtu_fam_mce"/>
    <property type="match status" value="1"/>
</dbReference>
<keyword evidence="2" id="KW-0812">Transmembrane</keyword>
<dbReference type="Proteomes" id="UP001596380">
    <property type="component" value="Unassembled WGS sequence"/>
</dbReference>
<comment type="caution">
    <text evidence="5">The sequence shown here is derived from an EMBL/GenBank/DDBJ whole genome shotgun (WGS) entry which is preliminary data.</text>
</comment>
<feature type="region of interest" description="Disordered" evidence="1">
    <location>
        <begin position="342"/>
        <end position="365"/>
    </location>
</feature>
<dbReference type="InterPro" id="IPR003399">
    <property type="entry name" value="Mce/MlaD"/>
</dbReference>
<dbReference type="Pfam" id="PF02470">
    <property type="entry name" value="MlaD"/>
    <property type="match status" value="1"/>
</dbReference>
<keyword evidence="2" id="KW-0472">Membrane</keyword>
<feature type="domain" description="Mammalian cell entry C-terminal" evidence="4">
    <location>
        <begin position="128"/>
        <end position="297"/>
    </location>
</feature>
<evidence type="ECO:0000256" key="1">
    <source>
        <dbReference type="SAM" id="MobiDB-lite"/>
    </source>
</evidence>
<sequence>MSEETLSSRSRTIFGVVGAGVIAAAATFVAVGSTPSHAGSTYYTASFGRAGQGLDPGKSDVKIRGITVGGIDTVKLRRDGRVSVRMRVDKGVRIPATTSATIEPVSVFGPKDMALDLGPGELHGPYLPDGGTVAKTKDPEELSDTAWPTYKLTQAINPDELATVLHTFSAGLSGQGPALRRVFDNGAKIIDATHKDRAILQGLVNDLTGLSGTLAAKGETWTRFTGDFNRLAPAINERPDKVEQILDGSAELTDRVGTTLQGHGANLGRVVDNVGGIVNVTARQRRNIPVLLDSLNGFFALLSQIIRVPGPEGSMLAQAVDTLPLDICQTLIDVCPAKPKKTAFDQKADPNAGGARTAGNTVVRP</sequence>
<name>A0ABW2CPU4_9ACTN</name>
<evidence type="ECO:0000259" key="3">
    <source>
        <dbReference type="Pfam" id="PF02470"/>
    </source>
</evidence>
<reference evidence="6" key="1">
    <citation type="journal article" date="2019" name="Int. J. Syst. Evol. Microbiol.">
        <title>The Global Catalogue of Microorganisms (GCM) 10K type strain sequencing project: providing services to taxonomists for standard genome sequencing and annotation.</title>
        <authorList>
            <consortium name="The Broad Institute Genomics Platform"/>
            <consortium name="The Broad Institute Genome Sequencing Center for Infectious Disease"/>
            <person name="Wu L."/>
            <person name="Ma J."/>
        </authorList>
    </citation>
    <scope>NUCLEOTIDE SEQUENCE [LARGE SCALE GENOMIC DNA]</scope>
    <source>
        <strain evidence="6">JCM 3369</strain>
    </source>
</reference>
<keyword evidence="2" id="KW-1133">Transmembrane helix</keyword>
<protein>
    <submittedName>
        <fullName evidence="5">MCE family protein</fullName>
    </submittedName>
</protein>
<dbReference type="PANTHER" id="PTHR33371:SF4">
    <property type="entry name" value="INTERMEMBRANE PHOSPHOLIPID TRANSPORT SYSTEM BINDING PROTEIN MLAD"/>
    <property type="match status" value="1"/>
</dbReference>
<evidence type="ECO:0000313" key="6">
    <source>
        <dbReference type="Proteomes" id="UP001596380"/>
    </source>
</evidence>